<dbReference type="GO" id="GO:0005886">
    <property type="term" value="C:plasma membrane"/>
    <property type="evidence" value="ECO:0007669"/>
    <property type="project" value="UniProtKB-SubCell"/>
</dbReference>
<evidence type="ECO:0000256" key="1">
    <source>
        <dbReference type="ARBA" id="ARBA00004651"/>
    </source>
</evidence>
<dbReference type="Proteomes" id="UP000886657">
    <property type="component" value="Unassembled WGS sequence"/>
</dbReference>
<keyword evidence="4" id="KW-0808">Transferase</keyword>
<evidence type="ECO:0000256" key="5">
    <source>
        <dbReference type="ARBA" id="ARBA00022692"/>
    </source>
</evidence>
<dbReference type="PANTHER" id="PTHR33908">
    <property type="entry name" value="MANNOSYLTRANSFERASE YKCB-RELATED"/>
    <property type="match status" value="1"/>
</dbReference>
<feature type="transmembrane region" description="Helical" evidence="8">
    <location>
        <begin position="294"/>
        <end position="311"/>
    </location>
</feature>
<evidence type="ECO:0000259" key="9">
    <source>
        <dbReference type="Pfam" id="PF13231"/>
    </source>
</evidence>
<organism evidence="10 11">
    <name type="scientific">Candidatus Geothrix skivensis</name>
    <dbReference type="NCBI Taxonomy" id="2954439"/>
    <lineage>
        <taxon>Bacteria</taxon>
        <taxon>Pseudomonadati</taxon>
        <taxon>Acidobacteriota</taxon>
        <taxon>Holophagae</taxon>
        <taxon>Holophagales</taxon>
        <taxon>Holophagaceae</taxon>
        <taxon>Geothrix</taxon>
    </lineage>
</organism>
<evidence type="ECO:0000256" key="6">
    <source>
        <dbReference type="ARBA" id="ARBA00022989"/>
    </source>
</evidence>
<evidence type="ECO:0000256" key="7">
    <source>
        <dbReference type="ARBA" id="ARBA00023136"/>
    </source>
</evidence>
<comment type="subcellular location">
    <subcellularLocation>
        <location evidence="1">Cell membrane</location>
        <topology evidence="1">Multi-pass membrane protein</topology>
    </subcellularLocation>
</comment>
<keyword evidence="3" id="KW-0328">Glycosyltransferase</keyword>
<evidence type="ECO:0000256" key="3">
    <source>
        <dbReference type="ARBA" id="ARBA00022676"/>
    </source>
</evidence>
<feature type="transmembrane region" description="Helical" evidence="8">
    <location>
        <begin position="409"/>
        <end position="429"/>
    </location>
</feature>
<keyword evidence="5 8" id="KW-0812">Transmembrane</keyword>
<dbReference type="InterPro" id="IPR050297">
    <property type="entry name" value="LipidA_mod_glycosyltrf_83"/>
</dbReference>
<dbReference type="EMBL" id="JADKIO010000005">
    <property type="protein sequence ID" value="MBK9796197.1"/>
    <property type="molecule type" value="Genomic_DNA"/>
</dbReference>
<dbReference type="AlphaFoldDB" id="A0A9D7SGT2"/>
<accession>A0A9D7SGT2</accession>
<proteinExistence type="predicted"/>
<dbReference type="InterPro" id="IPR038731">
    <property type="entry name" value="RgtA/B/C-like"/>
</dbReference>
<dbReference type="GO" id="GO:0009103">
    <property type="term" value="P:lipopolysaccharide biosynthetic process"/>
    <property type="evidence" value="ECO:0007669"/>
    <property type="project" value="UniProtKB-ARBA"/>
</dbReference>
<feature type="transmembrane region" description="Helical" evidence="8">
    <location>
        <begin position="239"/>
        <end position="259"/>
    </location>
</feature>
<reference evidence="10" key="1">
    <citation type="submission" date="2020-10" db="EMBL/GenBank/DDBJ databases">
        <title>Connecting structure to function with the recovery of over 1000 high-quality activated sludge metagenome-assembled genomes encoding full-length rRNA genes using long-read sequencing.</title>
        <authorList>
            <person name="Singleton C.M."/>
            <person name="Petriglieri F."/>
            <person name="Kristensen J.M."/>
            <person name="Kirkegaard R.H."/>
            <person name="Michaelsen T.Y."/>
            <person name="Andersen M.H."/>
            <person name="Karst S.M."/>
            <person name="Dueholm M.S."/>
            <person name="Nielsen P.H."/>
            <person name="Albertsen M."/>
        </authorList>
    </citation>
    <scope>NUCLEOTIDE SEQUENCE</scope>
    <source>
        <strain evidence="10">Skiv_18-Q3-R9-52_MAXAC.067</strain>
    </source>
</reference>
<keyword evidence="6 8" id="KW-1133">Transmembrane helix</keyword>
<sequence length="570" mass="63734">MDGRSTETPFSARLGAWLRSHRPELLAALLLLAVLPMRDLWAPDEPDFAQCVKEMRLRGEWLLPYLNGQPYSEKPILYYWVMKASAQILDTLTGGLGFSHGVAAWALRLPSALAAVAFLSAFRRWAARFLQPGLAEPAAWILATTPLWFWQSQFIQIDLLFAALLAWSWLCWLGGYLLLGRPPEAVEAGESRRWFLKAYFWLALAFLAKGPLAPVLSMLLLLVFLGWQRDFRVLARTHLLAGLGITLLIVAPWYLAAGIRGGASYAYELIVHQNLERATRAWDHLQPWWKYGEYLLGDFFPWVLLLPAAGLHLRRECRLADPAWRFLLLAFLVPLVFLSLVQSKQGKYLLMAHPFLALLIADLFHQLDAHRTRRLGGLLAGGLGILAAVLAALVLGAGGPRLQAQIAPFLGPLRLLALVLTCGTLFVLIQALRGKAAALIPGTALSLALLYLVGGTWGFRRLDPSKSYRRWTTAVQPLIAGRPVFYWQTLRSGVMVYTDHLMPELRSAKALESLDPEARLVAQRDEWEQDAWGMMPALRARFEVLLAVPTGGDEILLLKKRPDPMPEEAP</sequence>
<evidence type="ECO:0000313" key="10">
    <source>
        <dbReference type="EMBL" id="MBK9796197.1"/>
    </source>
</evidence>
<evidence type="ECO:0000313" key="11">
    <source>
        <dbReference type="Proteomes" id="UP000886657"/>
    </source>
</evidence>
<comment type="caution">
    <text evidence="10">The sequence shown here is derived from an EMBL/GenBank/DDBJ whole genome shotgun (WGS) entry which is preliminary data.</text>
</comment>
<protein>
    <submittedName>
        <fullName evidence="10">Glycosyltransferase family 39 protein</fullName>
    </submittedName>
</protein>
<feature type="transmembrane region" description="Helical" evidence="8">
    <location>
        <begin position="199"/>
        <end position="227"/>
    </location>
</feature>
<feature type="transmembrane region" description="Helical" evidence="8">
    <location>
        <begin position="323"/>
        <end position="342"/>
    </location>
</feature>
<dbReference type="PANTHER" id="PTHR33908:SF3">
    <property type="entry name" value="UNDECAPRENYL PHOSPHATE-ALPHA-4-AMINO-4-DEOXY-L-ARABINOSE ARABINOSYL TRANSFERASE"/>
    <property type="match status" value="1"/>
</dbReference>
<keyword evidence="2" id="KW-1003">Cell membrane</keyword>
<feature type="domain" description="Glycosyltransferase RgtA/B/C/D-like" evidence="9">
    <location>
        <begin position="74"/>
        <end position="253"/>
    </location>
</feature>
<keyword evidence="7 8" id="KW-0472">Membrane</keyword>
<dbReference type="Pfam" id="PF13231">
    <property type="entry name" value="PMT_2"/>
    <property type="match status" value="1"/>
</dbReference>
<feature type="transmembrane region" description="Helical" evidence="8">
    <location>
        <begin position="159"/>
        <end position="179"/>
    </location>
</feature>
<evidence type="ECO:0000256" key="2">
    <source>
        <dbReference type="ARBA" id="ARBA00022475"/>
    </source>
</evidence>
<feature type="transmembrane region" description="Helical" evidence="8">
    <location>
        <begin position="436"/>
        <end position="459"/>
    </location>
</feature>
<gene>
    <name evidence="10" type="ORF">IPP58_06835</name>
</gene>
<dbReference type="GO" id="GO:0016763">
    <property type="term" value="F:pentosyltransferase activity"/>
    <property type="evidence" value="ECO:0007669"/>
    <property type="project" value="TreeGrafter"/>
</dbReference>
<feature type="transmembrane region" description="Helical" evidence="8">
    <location>
        <begin position="348"/>
        <end position="365"/>
    </location>
</feature>
<evidence type="ECO:0000256" key="8">
    <source>
        <dbReference type="SAM" id="Phobius"/>
    </source>
</evidence>
<name>A0A9D7SGT2_9BACT</name>
<feature type="transmembrane region" description="Helical" evidence="8">
    <location>
        <begin position="377"/>
        <end position="397"/>
    </location>
</feature>
<evidence type="ECO:0000256" key="4">
    <source>
        <dbReference type="ARBA" id="ARBA00022679"/>
    </source>
</evidence>
<dbReference type="GO" id="GO:0010041">
    <property type="term" value="P:response to iron(III) ion"/>
    <property type="evidence" value="ECO:0007669"/>
    <property type="project" value="TreeGrafter"/>
</dbReference>